<evidence type="ECO:0000313" key="1">
    <source>
        <dbReference type="EMBL" id="OGC45897.1"/>
    </source>
</evidence>
<proteinExistence type="predicted"/>
<dbReference type="EMBL" id="MEUV01000019">
    <property type="protein sequence ID" value="OGC45897.1"/>
    <property type="molecule type" value="Genomic_DNA"/>
</dbReference>
<protein>
    <submittedName>
        <fullName evidence="1">Uncharacterized protein</fullName>
    </submittedName>
</protein>
<reference evidence="1 2" key="1">
    <citation type="journal article" date="2016" name="Nat. Commun.">
        <title>Thousands of microbial genomes shed light on interconnected biogeochemical processes in an aquifer system.</title>
        <authorList>
            <person name="Anantharaman K."/>
            <person name="Brown C.T."/>
            <person name="Hug L.A."/>
            <person name="Sharon I."/>
            <person name="Castelle C.J."/>
            <person name="Probst A.J."/>
            <person name="Thomas B.C."/>
            <person name="Singh A."/>
            <person name="Wilkins M.J."/>
            <person name="Karaoz U."/>
            <person name="Brodie E.L."/>
            <person name="Williams K.H."/>
            <person name="Hubbard S.S."/>
            <person name="Banfield J.F."/>
        </authorList>
    </citation>
    <scope>NUCLEOTIDE SEQUENCE [LARGE SCALE GENOMIC DNA]</scope>
</reference>
<comment type="caution">
    <text evidence="1">The sequence shown here is derived from an EMBL/GenBank/DDBJ whole genome shotgun (WGS) entry which is preliminary data.</text>
</comment>
<dbReference type="AlphaFoldDB" id="A0A1F4ULR3"/>
<dbReference type="Proteomes" id="UP000178615">
    <property type="component" value="Unassembled WGS sequence"/>
</dbReference>
<gene>
    <name evidence="1" type="ORF">A2V49_02490</name>
</gene>
<organism evidence="1 2">
    <name type="scientific">candidate division WWE3 bacterium RBG_19FT_COMBO_34_6</name>
    <dbReference type="NCBI Taxonomy" id="1802612"/>
    <lineage>
        <taxon>Bacteria</taxon>
        <taxon>Katanobacteria</taxon>
    </lineage>
</organism>
<sequence>MKKSAGQVEEIDFKELEKQHKRALEYEKLVWAERQIFTRFSFITKVMGELQRFIYPGMELSCVKEPTFREQKKEFLIKNEYCGLGLYKAYFFNFLNFSDKWSTAHPCILIGTFSWMGWSIHQRGNGKVVDPKTSYFVLTLLLMDKEYQLRYLWCRVNHTGREGDIPIEYLTEERLKNLLADLHNK</sequence>
<accession>A0A1F4ULR3</accession>
<evidence type="ECO:0000313" key="2">
    <source>
        <dbReference type="Proteomes" id="UP000178615"/>
    </source>
</evidence>
<name>A0A1F4ULR3_UNCKA</name>